<dbReference type="PANTHER" id="PTHR20882">
    <property type="entry name" value="CYTOPLASMIC TRNA 2-THIOLATION PROTEIN 2"/>
    <property type="match status" value="1"/>
</dbReference>
<dbReference type="OrthoDB" id="25129at2759"/>
<evidence type="ECO:0000313" key="5">
    <source>
        <dbReference type="Proteomes" id="UP000031512"/>
    </source>
</evidence>
<evidence type="ECO:0000256" key="2">
    <source>
        <dbReference type="ARBA" id="ARBA00022694"/>
    </source>
</evidence>
<dbReference type="eggNOG" id="ENOG502RWM3">
    <property type="taxonomic scope" value="Eukaryota"/>
</dbReference>
<dbReference type="EMBL" id="CP001670">
    <property type="protein sequence ID" value="AFZ80917.1"/>
    <property type="molecule type" value="Genomic_DNA"/>
</dbReference>
<protein>
    <recommendedName>
        <fullName evidence="6">Cytoplasmic tRNA 2-thiolation protein 2</fullName>
    </recommendedName>
</protein>
<evidence type="ECO:0000256" key="3">
    <source>
        <dbReference type="SAM" id="MobiDB-lite"/>
    </source>
</evidence>
<evidence type="ECO:0000313" key="4">
    <source>
        <dbReference type="EMBL" id="AFZ80917.1"/>
    </source>
</evidence>
<dbReference type="STRING" id="1537102.L0AZB3"/>
<dbReference type="Gene3D" id="3.40.50.620">
    <property type="entry name" value="HUPs"/>
    <property type="match status" value="1"/>
</dbReference>
<reference evidence="4 5" key="1">
    <citation type="journal article" date="2012" name="BMC Genomics">
        <title>Comparative genomic analysis and phylogenetic position of Theileria equi.</title>
        <authorList>
            <person name="Kappmeyer L.S."/>
            <person name="Thiagarajan M."/>
            <person name="Herndon D.R."/>
            <person name="Ramsay J.D."/>
            <person name="Caler E."/>
            <person name="Djikeng A."/>
            <person name="Gillespie J.J."/>
            <person name="Lau A.O."/>
            <person name="Roalson E.H."/>
            <person name="Silva J.C."/>
            <person name="Silva M.G."/>
            <person name="Suarez C.E."/>
            <person name="Ueti M.W."/>
            <person name="Nene V.M."/>
            <person name="Mealey R.H."/>
            <person name="Knowles D.P."/>
            <person name="Brayton K.A."/>
        </authorList>
    </citation>
    <scope>NUCLEOTIDE SEQUENCE [LARGE SCALE GENOMIC DNA]</scope>
    <source>
        <strain evidence="4 5">WA</strain>
    </source>
</reference>
<feature type="compositionally biased region" description="Polar residues" evidence="3">
    <location>
        <begin position="129"/>
        <end position="145"/>
    </location>
</feature>
<evidence type="ECO:0008006" key="6">
    <source>
        <dbReference type="Google" id="ProtNLM"/>
    </source>
</evidence>
<accession>L0AZB3</accession>
<dbReference type="KEGG" id="beq:BEWA_003250"/>
<gene>
    <name evidence="4" type="ORF">BEWA_003250</name>
</gene>
<keyword evidence="2" id="KW-0819">tRNA processing</keyword>
<dbReference type="Proteomes" id="UP000031512">
    <property type="component" value="Chromosome 3"/>
</dbReference>
<proteinExistence type="predicted"/>
<dbReference type="GeneID" id="15805397"/>
<dbReference type="PANTHER" id="PTHR20882:SF14">
    <property type="entry name" value="CYTOPLASMIC TRNA 2-THIOLATION PROTEIN 2"/>
    <property type="match status" value="1"/>
</dbReference>
<dbReference type="RefSeq" id="XP_004830583.1">
    <property type="nucleotide sequence ID" value="XM_004830526.1"/>
</dbReference>
<dbReference type="GO" id="GO:0005829">
    <property type="term" value="C:cytosol"/>
    <property type="evidence" value="ECO:0007669"/>
    <property type="project" value="TreeGrafter"/>
</dbReference>
<dbReference type="GO" id="GO:0002143">
    <property type="term" value="P:tRNA wobble position uridine thiolation"/>
    <property type="evidence" value="ECO:0007669"/>
    <property type="project" value="TreeGrafter"/>
</dbReference>
<dbReference type="AlphaFoldDB" id="L0AZB3"/>
<sequence>MATNCACKGKSRELLTAKIAQEGLKCLGKCSKCNENEPVINSRGKTCRECFIKFVSRIFRSNLRTKCIEKGEYKRNFVILGDSGINTVTLLHMLLCRNNDRDIKLSSEVTEHSGVNCSSRRQRLLSETMEGQQKEPSNNQFNDESCTSTVASKGNLETRKAGKVDSDTLKKELERIISHKIVSVDDLTLASILHVNLIGDLSTVSKSFTSVISSTFSSVLGADVCPENLIDEKYIVQNIVLGSVNVTCLNCCYFLHAPQIGAKKEECPAGDEYKVDANEMAHTCNERCRLLQTKLIHLYKTDKDGYTHISNILRNKNTKEYISREITGSIYVMTPETQDNICNTILFLTCTGNGGVMACKTAFSDKHTLDGHATLVRPLKSISSKEVAFYHRLNGLSERNFFYDGTSNSVDQGFTTRRVDEHLTSMMDCINSFTTYINNIHLNTFHNITNVTNKLVQLPMSETRCKVCGENSPGDPSNGTMCDVCLLFCKRNLNFRDLINVIVKF</sequence>
<dbReference type="GO" id="GO:0000049">
    <property type="term" value="F:tRNA binding"/>
    <property type="evidence" value="ECO:0007669"/>
    <property type="project" value="InterPro"/>
</dbReference>
<dbReference type="GO" id="GO:0016783">
    <property type="term" value="F:sulfurtransferase activity"/>
    <property type="evidence" value="ECO:0007669"/>
    <property type="project" value="TreeGrafter"/>
</dbReference>
<dbReference type="InterPro" id="IPR019407">
    <property type="entry name" value="CTU2"/>
</dbReference>
<dbReference type="InterPro" id="IPR014729">
    <property type="entry name" value="Rossmann-like_a/b/a_fold"/>
</dbReference>
<organism evidence="4 5">
    <name type="scientific">Theileria equi strain WA</name>
    <dbReference type="NCBI Taxonomy" id="1537102"/>
    <lineage>
        <taxon>Eukaryota</taxon>
        <taxon>Sar</taxon>
        <taxon>Alveolata</taxon>
        <taxon>Apicomplexa</taxon>
        <taxon>Aconoidasida</taxon>
        <taxon>Piroplasmida</taxon>
        <taxon>Theileriidae</taxon>
        <taxon>Theileria</taxon>
    </lineage>
</organism>
<dbReference type="VEuPathDB" id="PiroplasmaDB:BEWA_003250"/>
<feature type="region of interest" description="Disordered" evidence="3">
    <location>
        <begin position="126"/>
        <end position="145"/>
    </location>
</feature>
<keyword evidence="5" id="KW-1185">Reference proteome</keyword>
<name>L0AZB3_THEEQ</name>
<keyword evidence="1" id="KW-0963">Cytoplasm</keyword>
<evidence type="ECO:0000256" key="1">
    <source>
        <dbReference type="ARBA" id="ARBA00022490"/>
    </source>
</evidence>